<dbReference type="SUPFAM" id="SSF51126">
    <property type="entry name" value="Pectin lyase-like"/>
    <property type="match status" value="1"/>
</dbReference>
<name>A0A0D3KS11_EMIH1</name>
<dbReference type="Gene3D" id="2.160.20.10">
    <property type="entry name" value="Single-stranded right-handed beta-helix, Pectin lyase-like"/>
    <property type="match status" value="1"/>
</dbReference>
<accession>A0A0D3KS11</accession>
<dbReference type="PaxDb" id="2903-EOD38546"/>
<reference evidence="2" key="1">
    <citation type="journal article" date="2013" name="Nature">
        <title>Pan genome of the phytoplankton Emiliania underpins its global distribution.</title>
        <authorList>
            <person name="Read B.A."/>
            <person name="Kegel J."/>
            <person name="Klute M.J."/>
            <person name="Kuo A."/>
            <person name="Lefebvre S.C."/>
            <person name="Maumus F."/>
            <person name="Mayer C."/>
            <person name="Miller J."/>
            <person name="Monier A."/>
            <person name="Salamov A."/>
            <person name="Young J."/>
            <person name="Aguilar M."/>
            <person name="Claverie J.M."/>
            <person name="Frickenhaus S."/>
            <person name="Gonzalez K."/>
            <person name="Herman E.K."/>
            <person name="Lin Y.C."/>
            <person name="Napier J."/>
            <person name="Ogata H."/>
            <person name="Sarno A.F."/>
            <person name="Shmutz J."/>
            <person name="Schroeder D."/>
            <person name="de Vargas C."/>
            <person name="Verret F."/>
            <person name="von Dassow P."/>
            <person name="Valentin K."/>
            <person name="Van de Peer Y."/>
            <person name="Wheeler G."/>
            <person name="Dacks J.B."/>
            <person name="Delwiche C.F."/>
            <person name="Dyhrman S.T."/>
            <person name="Glockner G."/>
            <person name="John U."/>
            <person name="Richards T."/>
            <person name="Worden A.Z."/>
            <person name="Zhang X."/>
            <person name="Grigoriev I.V."/>
            <person name="Allen A.E."/>
            <person name="Bidle K."/>
            <person name="Borodovsky M."/>
            <person name="Bowler C."/>
            <person name="Brownlee C."/>
            <person name="Cock J.M."/>
            <person name="Elias M."/>
            <person name="Gladyshev V.N."/>
            <person name="Groth M."/>
            <person name="Guda C."/>
            <person name="Hadaegh A."/>
            <person name="Iglesias-Rodriguez M.D."/>
            <person name="Jenkins J."/>
            <person name="Jones B.M."/>
            <person name="Lawson T."/>
            <person name="Leese F."/>
            <person name="Lindquist E."/>
            <person name="Lobanov A."/>
            <person name="Lomsadze A."/>
            <person name="Malik S.B."/>
            <person name="Marsh M.E."/>
            <person name="Mackinder L."/>
            <person name="Mock T."/>
            <person name="Mueller-Roeber B."/>
            <person name="Pagarete A."/>
            <person name="Parker M."/>
            <person name="Probert I."/>
            <person name="Quesneville H."/>
            <person name="Raines C."/>
            <person name="Rensing S.A."/>
            <person name="Riano-Pachon D.M."/>
            <person name="Richier S."/>
            <person name="Rokitta S."/>
            <person name="Shiraiwa Y."/>
            <person name="Soanes D.M."/>
            <person name="van der Giezen M."/>
            <person name="Wahlund T.M."/>
            <person name="Williams B."/>
            <person name="Wilson W."/>
            <person name="Wolfe G."/>
            <person name="Wurch L.L."/>
        </authorList>
    </citation>
    <scope>NUCLEOTIDE SEQUENCE</scope>
</reference>
<dbReference type="RefSeq" id="XP_005790975.1">
    <property type="nucleotide sequence ID" value="XM_005790918.1"/>
</dbReference>
<organism evidence="1 2">
    <name type="scientific">Emiliania huxleyi (strain CCMP1516)</name>
    <dbReference type="NCBI Taxonomy" id="280463"/>
    <lineage>
        <taxon>Eukaryota</taxon>
        <taxon>Haptista</taxon>
        <taxon>Haptophyta</taxon>
        <taxon>Prymnesiophyceae</taxon>
        <taxon>Isochrysidales</taxon>
        <taxon>Noelaerhabdaceae</taxon>
        <taxon>Emiliania</taxon>
    </lineage>
</organism>
<evidence type="ECO:0000313" key="2">
    <source>
        <dbReference type="Proteomes" id="UP000013827"/>
    </source>
</evidence>
<proteinExistence type="predicted"/>
<dbReference type="EnsemblProtists" id="EOD38546">
    <property type="protein sequence ID" value="EOD38546"/>
    <property type="gene ID" value="EMIHUDRAFT_224295"/>
</dbReference>
<dbReference type="HOGENOM" id="CLU_1071318_0_0_1"/>
<sequence length="260" mass="27626">MESIEGQRVCVIFDGTTRLGECIAVLLRWCPGGFKSIEQRLVALRTTKTHMNGDELGALLNTILGTTCRVQTTDVVCGARDSCSTNGKAMRNLEPIRVGLTRRSIQPPRPGIWPVGALDRLVEVVAKTGGVANVTVRDSTFAGSRGLKIKTCPGRGGYVRDVRFVDVSVTAGIAIATSYIGEVRGGALALLENISFERVAGRGGCRFSCAQAASGECRGLRLVGLQQLRGCSKARAAARRRWLKQPIPGGGSLPLPPPSP</sequence>
<dbReference type="Proteomes" id="UP000013827">
    <property type="component" value="Unassembled WGS sequence"/>
</dbReference>
<evidence type="ECO:0000313" key="1">
    <source>
        <dbReference type="EnsemblProtists" id="EOD38546"/>
    </source>
</evidence>
<reference evidence="1" key="2">
    <citation type="submission" date="2024-10" db="UniProtKB">
        <authorList>
            <consortium name="EnsemblProtists"/>
        </authorList>
    </citation>
    <scope>IDENTIFICATION</scope>
</reference>
<protein>
    <submittedName>
        <fullName evidence="1">Uncharacterized protein</fullName>
    </submittedName>
</protein>
<dbReference type="InterPro" id="IPR011050">
    <property type="entry name" value="Pectin_lyase_fold/virulence"/>
</dbReference>
<keyword evidence="2" id="KW-1185">Reference proteome</keyword>
<dbReference type="KEGG" id="ehx:EMIHUDRAFT_224295"/>
<dbReference type="AlphaFoldDB" id="A0A0D3KS11"/>
<dbReference type="GeneID" id="17283816"/>
<dbReference type="InterPro" id="IPR012334">
    <property type="entry name" value="Pectin_lyas_fold"/>
</dbReference>